<dbReference type="InterPro" id="IPR039424">
    <property type="entry name" value="SBP_5"/>
</dbReference>
<evidence type="ECO:0000313" key="7">
    <source>
        <dbReference type="Proteomes" id="UP000019141"/>
    </source>
</evidence>
<dbReference type="HOGENOM" id="CLU_1010059_0_0_7"/>
<dbReference type="Pfam" id="PF00496">
    <property type="entry name" value="SBP_bac_5"/>
    <property type="match status" value="1"/>
</dbReference>
<dbReference type="AlphaFoldDB" id="W4L4N6"/>
<dbReference type="EMBL" id="AZHW01001367">
    <property type="protein sequence ID" value="ETW92829.1"/>
    <property type="molecule type" value="Genomic_DNA"/>
</dbReference>
<sequence>MGKYRRLMMAMLLCFLISMTGVSGGMAAPEGQLVIALPDFGNQVPVPWQEFAFGKSYMRLIYTALVGTTDDGKLSPDSGAATKWEMAPDGLTWTFWLRDNITFHNGDPLTAEDVKFSIEKMMAPEAVASYIGRLRAQIESVEVAEPHKLVIKAKKPSLFLPWDLSDIQGTEGMIQPKKHTESVGDEAFAKAPIGSGPYKVAERRHGDFIKLEAVDNHWHIGTPKYKTVIIKKVPEESTRIAMLKTGEADVISVSRERSPELKDENFNIFNSSCQLL</sequence>
<dbReference type="Proteomes" id="UP000019141">
    <property type="component" value="Unassembled WGS sequence"/>
</dbReference>
<evidence type="ECO:0000256" key="4">
    <source>
        <dbReference type="SAM" id="SignalP"/>
    </source>
</evidence>
<name>W4L4N6_ENTF1</name>
<gene>
    <name evidence="6" type="ORF">ETSY1_41930</name>
</gene>
<protein>
    <recommendedName>
        <fullName evidence="5">Solute-binding protein family 5 domain-containing protein</fullName>
    </recommendedName>
</protein>
<accession>W4L4N6</accession>
<dbReference type="CDD" id="cd00995">
    <property type="entry name" value="PBP2_NikA_DppA_OppA_like"/>
    <property type="match status" value="1"/>
</dbReference>
<dbReference type="PANTHER" id="PTHR30290:SF9">
    <property type="entry name" value="OLIGOPEPTIDE-BINDING PROTEIN APPA"/>
    <property type="match status" value="1"/>
</dbReference>
<dbReference type="SUPFAM" id="SSF53850">
    <property type="entry name" value="Periplasmic binding protein-like II"/>
    <property type="match status" value="1"/>
</dbReference>
<comment type="similarity">
    <text evidence="1">Belongs to the bacterial solute-binding protein 5 family.</text>
</comment>
<evidence type="ECO:0000256" key="2">
    <source>
        <dbReference type="ARBA" id="ARBA00022448"/>
    </source>
</evidence>
<dbReference type="Gene3D" id="3.40.190.10">
    <property type="entry name" value="Periplasmic binding protein-like II"/>
    <property type="match status" value="1"/>
</dbReference>
<feature type="domain" description="Solute-binding protein family 5" evidence="5">
    <location>
        <begin position="79"/>
        <end position="263"/>
    </location>
</feature>
<feature type="chain" id="PRO_5004844430" description="Solute-binding protein family 5 domain-containing protein" evidence="4">
    <location>
        <begin position="28"/>
        <end position="276"/>
    </location>
</feature>
<evidence type="ECO:0000256" key="3">
    <source>
        <dbReference type="ARBA" id="ARBA00022729"/>
    </source>
</evidence>
<feature type="signal peptide" evidence="4">
    <location>
        <begin position="1"/>
        <end position="27"/>
    </location>
</feature>
<dbReference type="GO" id="GO:1904680">
    <property type="term" value="F:peptide transmembrane transporter activity"/>
    <property type="evidence" value="ECO:0007669"/>
    <property type="project" value="TreeGrafter"/>
</dbReference>
<proteinExistence type="inferred from homology"/>
<keyword evidence="3 4" id="KW-0732">Signal</keyword>
<comment type="caution">
    <text evidence="6">The sequence shown here is derived from an EMBL/GenBank/DDBJ whole genome shotgun (WGS) entry which is preliminary data.</text>
</comment>
<keyword evidence="2" id="KW-0813">Transport</keyword>
<keyword evidence="7" id="KW-1185">Reference proteome</keyword>
<evidence type="ECO:0000313" key="6">
    <source>
        <dbReference type="EMBL" id="ETW92829.1"/>
    </source>
</evidence>
<organism evidence="6 7">
    <name type="scientific">Entotheonella factor</name>
    <dbReference type="NCBI Taxonomy" id="1429438"/>
    <lineage>
        <taxon>Bacteria</taxon>
        <taxon>Pseudomonadati</taxon>
        <taxon>Nitrospinota/Tectimicrobiota group</taxon>
        <taxon>Candidatus Tectimicrobiota</taxon>
        <taxon>Candidatus Entotheonellia</taxon>
        <taxon>Candidatus Entotheonellales</taxon>
        <taxon>Candidatus Entotheonellaceae</taxon>
        <taxon>Candidatus Entotheonella</taxon>
    </lineage>
</organism>
<dbReference type="GO" id="GO:0015833">
    <property type="term" value="P:peptide transport"/>
    <property type="evidence" value="ECO:0007669"/>
    <property type="project" value="TreeGrafter"/>
</dbReference>
<dbReference type="InterPro" id="IPR000914">
    <property type="entry name" value="SBP_5_dom"/>
</dbReference>
<evidence type="ECO:0000259" key="5">
    <source>
        <dbReference type="Pfam" id="PF00496"/>
    </source>
</evidence>
<feature type="non-terminal residue" evidence="6">
    <location>
        <position position="276"/>
    </location>
</feature>
<evidence type="ECO:0000256" key="1">
    <source>
        <dbReference type="ARBA" id="ARBA00005695"/>
    </source>
</evidence>
<reference evidence="6 7" key="1">
    <citation type="journal article" date="2014" name="Nature">
        <title>An environmental bacterial taxon with a large and distinct metabolic repertoire.</title>
        <authorList>
            <person name="Wilson M.C."/>
            <person name="Mori T."/>
            <person name="Ruckert C."/>
            <person name="Uria A.R."/>
            <person name="Helf M.J."/>
            <person name="Takada K."/>
            <person name="Gernert C."/>
            <person name="Steffens U.A."/>
            <person name="Heycke N."/>
            <person name="Schmitt S."/>
            <person name="Rinke C."/>
            <person name="Helfrich E.J."/>
            <person name="Brachmann A.O."/>
            <person name="Gurgui C."/>
            <person name="Wakimoto T."/>
            <person name="Kracht M."/>
            <person name="Crusemann M."/>
            <person name="Hentschel U."/>
            <person name="Abe I."/>
            <person name="Matsunaga S."/>
            <person name="Kalinowski J."/>
            <person name="Takeyama H."/>
            <person name="Piel J."/>
        </authorList>
    </citation>
    <scope>NUCLEOTIDE SEQUENCE [LARGE SCALE GENOMIC DNA]</scope>
    <source>
        <strain evidence="7">TSY1</strain>
    </source>
</reference>
<dbReference type="PANTHER" id="PTHR30290">
    <property type="entry name" value="PERIPLASMIC BINDING COMPONENT OF ABC TRANSPORTER"/>
    <property type="match status" value="1"/>
</dbReference>